<dbReference type="EMBL" id="CM042891">
    <property type="protein sequence ID" value="KAI4302633.1"/>
    <property type="molecule type" value="Genomic_DNA"/>
</dbReference>
<sequence>MGQCASKNIRTAGDDKLMDFTRGNVHLVTTEEDWDRNISKAVQHGRIVIVNFTATWCSPCRVIAPFYSDLSEMHPSIMFLMVDVDELM</sequence>
<comment type="caution">
    <text evidence="1">The sequence shown here is derived from an EMBL/GenBank/DDBJ whole genome shotgun (WGS) entry which is preliminary data.</text>
</comment>
<protein>
    <submittedName>
        <fullName evidence="1">Uncharacterized protein</fullName>
    </submittedName>
</protein>
<proteinExistence type="predicted"/>
<dbReference type="Proteomes" id="UP001057402">
    <property type="component" value="Chromosome 12"/>
</dbReference>
<keyword evidence="2" id="KW-1185">Reference proteome</keyword>
<evidence type="ECO:0000313" key="1">
    <source>
        <dbReference type="EMBL" id="KAI4302633.1"/>
    </source>
</evidence>
<name>A0ACB9KZU2_9MYRT</name>
<evidence type="ECO:0000313" key="2">
    <source>
        <dbReference type="Proteomes" id="UP001057402"/>
    </source>
</evidence>
<reference evidence="2" key="1">
    <citation type="journal article" date="2023" name="Front. Plant Sci.">
        <title>Chromosomal-level genome assembly of Melastoma candidum provides insights into trichome evolution.</title>
        <authorList>
            <person name="Zhong Y."/>
            <person name="Wu W."/>
            <person name="Sun C."/>
            <person name="Zou P."/>
            <person name="Liu Y."/>
            <person name="Dai S."/>
            <person name="Zhou R."/>
        </authorList>
    </citation>
    <scope>NUCLEOTIDE SEQUENCE [LARGE SCALE GENOMIC DNA]</scope>
</reference>
<organism evidence="1 2">
    <name type="scientific">Melastoma candidum</name>
    <dbReference type="NCBI Taxonomy" id="119954"/>
    <lineage>
        <taxon>Eukaryota</taxon>
        <taxon>Viridiplantae</taxon>
        <taxon>Streptophyta</taxon>
        <taxon>Embryophyta</taxon>
        <taxon>Tracheophyta</taxon>
        <taxon>Spermatophyta</taxon>
        <taxon>Magnoliopsida</taxon>
        <taxon>eudicotyledons</taxon>
        <taxon>Gunneridae</taxon>
        <taxon>Pentapetalae</taxon>
        <taxon>rosids</taxon>
        <taxon>malvids</taxon>
        <taxon>Myrtales</taxon>
        <taxon>Melastomataceae</taxon>
        <taxon>Melastomatoideae</taxon>
        <taxon>Melastomateae</taxon>
        <taxon>Melastoma</taxon>
    </lineage>
</organism>
<accession>A0ACB9KZU2</accession>
<gene>
    <name evidence="1" type="ORF">MLD38_038354</name>
</gene>